<accession>A0A3M8CGW3</accession>
<dbReference type="PRINTS" id="PR00036">
    <property type="entry name" value="HTHLACI"/>
</dbReference>
<proteinExistence type="predicted"/>
<gene>
    <name evidence="8" type="ORF">EDM52_09555</name>
</gene>
<dbReference type="InterPro" id="IPR010982">
    <property type="entry name" value="Lambda_DNA-bd_dom_sf"/>
</dbReference>
<dbReference type="RefSeq" id="WP_122908769.1">
    <property type="nucleotide sequence ID" value="NZ_CBCSBE010000005.1"/>
</dbReference>
<dbReference type="PANTHER" id="PTHR30146">
    <property type="entry name" value="LACI-RELATED TRANSCRIPTIONAL REPRESSOR"/>
    <property type="match status" value="1"/>
</dbReference>
<dbReference type="Pfam" id="PF00532">
    <property type="entry name" value="Peripla_BP_1"/>
    <property type="match status" value="1"/>
</dbReference>
<dbReference type="InterPro" id="IPR028082">
    <property type="entry name" value="Peripla_BP_I"/>
</dbReference>
<protein>
    <recommendedName>
        <fullName evidence="1">Catabolite control protein A</fullName>
    </recommendedName>
</protein>
<dbReference type="GO" id="GO:0000976">
    <property type="term" value="F:transcription cis-regulatory region binding"/>
    <property type="evidence" value="ECO:0007669"/>
    <property type="project" value="TreeGrafter"/>
</dbReference>
<dbReference type="SUPFAM" id="SSF47413">
    <property type="entry name" value="lambda repressor-like DNA-binding domains"/>
    <property type="match status" value="1"/>
</dbReference>
<dbReference type="Gene3D" id="3.40.50.2300">
    <property type="match status" value="2"/>
</dbReference>
<dbReference type="PANTHER" id="PTHR30146:SF95">
    <property type="entry name" value="RIBOSE OPERON REPRESSOR"/>
    <property type="match status" value="1"/>
</dbReference>
<dbReference type="SUPFAM" id="SSF53822">
    <property type="entry name" value="Periplasmic binding protein-like I"/>
    <property type="match status" value="1"/>
</dbReference>
<keyword evidence="9" id="KW-1185">Reference proteome</keyword>
<evidence type="ECO:0000256" key="5">
    <source>
        <dbReference type="ARBA" id="ARBA00023163"/>
    </source>
</evidence>
<dbReference type="Proteomes" id="UP000282028">
    <property type="component" value="Unassembled WGS sequence"/>
</dbReference>
<dbReference type="InterPro" id="IPR001387">
    <property type="entry name" value="Cro/C1-type_HTH"/>
</dbReference>
<evidence type="ECO:0000259" key="7">
    <source>
        <dbReference type="PROSITE" id="PS50943"/>
    </source>
</evidence>
<evidence type="ECO:0000313" key="9">
    <source>
        <dbReference type="Proteomes" id="UP000282028"/>
    </source>
</evidence>
<dbReference type="GO" id="GO:0003700">
    <property type="term" value="F:DNA-binding transcription factor activity"/>
    <property type="evidence" value="ECO:0007669"/>
    <property type="project" value="TreeGrafter"/>
</dbReference>
<dbReference type="FunFam" id="1.10.260.40:FF:000002">
    <property type="entry name" value="HTH-type transcriptional repressor PurR"/>
    <property type="match status" value="1"/>
</dbReference>
<dbReference type="Pfam" id="PF00356">
    <property type="entry name" value="LacI"/>
    <property type="match status" value="1"/>
</dbReference>
<organism evidence="8 9">
    <name type="scientific">Brevibacillus invocatus</name>
    <dbReference type="NCBI Taxonomy" id="173959"/>
    <lineage>
        <taxon>Bacteria</taxon>
        <taxon>Bacillati</taxon>
        <taxon>Bacillota</taxon>
        <taxon>Bacilli</taxon>
        <taxon>Bacillales</taxon>
        <taxon>Paenibacillaceae</taxon>
        <taxon>Brevibacillus</taxon>
    </lineage>
</organism>
<dbReference type="AlphaFoldDB" id="A0A3M8CGW3"/>
<feature type="domain" description="HTH lacI-type" evidence="6">
    <location>
        <begin position="2"/>
        <end position="56"/>
    </location>
</feature>
<comment type="caution">
    <text evidence="8">The sequence shown here is derived from an EMBL/GenBank/DDBJ whole genome shotgun (WGS) entry which is preliminary data.</text>
</comment>
<dbReference type="InterPro" id="IPR001761">
    <property type="entry name" value="Peripla_BP/Lac1_sug-bd_dom"/>
</dbReference>
<keyword evidence="3" id="KW-0805">Transcription regulation</keyword>
<evidence type="ECO:0000256" key="2">
    <source>
        <dbReference type="ARBA" id="ARBA00022491"/>
    </source>
</evidence>
<evidence type="ECO:0000256" key="4">
    <source>
        <dbReference type="ARBA" id="ARBA00023125"/>
    </source>
</evidence>
<dbReference type="EMBL" id="RHHR01000013">
    <property type="protein sequence ID" value="RNB74952.1"/>
    <property type="molecule type" value="Genomic_DNA"/>
</dbReference>
<keyword evidence="4" id="KW-0238">DNA-binding</keyword>
<dbReference type="OrthoDB" id="9796186at2"/>
<name>A0A3M8CGW3_9BACL</name>
<dbReference type="CDD" id="cd06267">
    <property type="entry name" value="PBP1_LacI_sugar_binding-like"/>
    <property type="match status" value="1"/>
</dbReference>
<dbReference type="Gene3D" id="1.10.260.40">
    <property type="entry name" value="lambda repressor-like DNA-binding domains"/>
    <property type="match status" value="1"/>
</dbReference>
<evidence type="ECO:0000259" key="6">
    <source>
        <dbReference type="PROSITE" id="PS50932"/>
    </source>
</evidence>
<dbReference type="CDD" id="cd01392">
    <property type="entry name" value="HTH_LacI"/>
    <property type="match status" value="1"/>
</dbReference>
<dbReference type="PROSITE" id="PS00356">
    <property type="entry name" value="HTH_LACI_1"/>
    <property type="match status" value="1"/>
</dbReference>
<dbReference type="InterPro" id="IPR000843">
    <property type="entry name" value="HTH_LacI"/>
</dbReference>
<dbReference type="PROSITE" id="PS50932">
    <property type="entry name" value="HTH_LACI_2"/>
    <property type="match status" value="1"/>
</dbReference>
<keyword evidence="5" id="KW-0804">Transcription</keyword>
<evidence type="ECO:0000256" key="1">
    <source>
        <dbReference type="ARBA" id="ARBA00019435"/>
    </source>
</evidence>
<reference evidence="8 9" key="1">
    <citation type="submission" date="2018-10" db="EMBL/GenBank/DDBJ databases">
        <title>Phylogenomics of Brevibacillus.</title>
        <authorList>
            <person name="Dunlap C."/>
        </authorList>
    </citation>
    <scope>NUCLEOTIDE SEQUENCE [LARGE SCALE GENOMIC DNA]</scope>
    <source>
        <strain evidence="8 9">JCM 12215</strain>
    </source>
</reference>
<evidence type="ECO:0000256" key="3">
    <source>
        <dbReference type="ARBA" id="ARBA00023015"/>
    </source>
</evidence>
<dbReference type="SMART" id="SM00354">
    <property type="entry name" value="HTH_LACI"/>
    <property type="match status" value="1"/>
</dbReference>
<keyword evidence="2" id="KW-0678">Repressor</keyword>
<dbReference type="PROSITE" id="PS50943">
    <property type="entry name" value="HTH_CROC1"/>
    <property type="match status" value="1"/>
</dbReference>
<evidence type="ECO:0000313" key="8">
    <source>
        <dbReference type="EMBL" id="RNB74952.1"/>
    </source>
</evidence>
<feature type="domain" description="HTH cro/C1-type" evidence="7">
    <location>
        <begin position="3"/>
        <end position="50"/>
    </location>
</feature>
<sequence>MATIRDVAKLAGVSVATVSRVLNKNSYVNKDTEQKVVKAIEQLQYEPNTVARGLAGKETGTIALILPDISNPFFPVIARGVEDVAQRHGYTVILCNSDDHGQKEKGYIEMLRKKYVDGMIFASSTLSEEDVEQMRKNKIPLVVLDRALTSQSYSVIRARNYEGAKLAVRHLLDIGCKKIAHLYGPQEMITAKERLQGYEDSVKHAPWYTPSLMLPGHFHMDGGLRAVKDLMEKHSDIDGIFCGNDLMAVGALKGLHQLGIRVPDDVALIGFDGISLTEITQPELSTIAQPNYDMGKLAAEVLFEAIQSGVVQPKLYELEVTLIERDSTARKPTDRP</sequence>